<accession>A0A1B7K1Q3</accession>
<dbReference type="EMBL" id="LXEU01000039">
    <property type="protein sequence ID" value="OAT54082.1"/>
    <property type="molecule type" value="Genomic_DNA"/>
</dbReference>
<keyword evidence="3" id="KW-1185">Reference proteome</keyword>
<protein>
    <submittedName>
        <fullName evidence="2">AsmA family protein</fullName>
    </submittedName>
</protein>
<sequence>MILLVVLVAGLSSLVLLVNPNDFRSYMVKQVAEHSGYQLQLEGSLRWHVWPRLSILSGRMALTAPGASAPLVRADNMRLDVALLPLLSHQLQVKQVMLKGAVVQLTPETEAIRDQRAPVAPKGTSLPQEPGDRGWSFDIAGLQLIDSVLVFQHENDEQMTVRDIHLQMEQDAGHQATVDFSGRMNRDQRDLSLRFSAAVQAGNYPQSLDAQLSQISWQLQGADLPAQGISGNGSVNASWQEGEKTLSFNALNLVANDSTLTGKGSVVLGDKPVWSLDLQSDKLNLDNLLVRSDILVSGGAQQAQSAPSKPRPVIANGVNLPPYSGLTSFDGSLSMTANQVVWRGLPFTHVTLQATNQRGLLRISQLEGSLAGGQLSLPGTLDARSGAPLAKFQPKLDNIEIGNLLKAFNYPINMVGKLSLAGDFSGSVIDANHFRRDWQGQANLELKETRTEGLNFQQLVQQAVERSTDIRAQENYDSATRLDELTTDIDLDSGILTLNNMSGKSSLMQMTGKGTLNLMKEEGDLQFGIQVTDGWQGQGKLVDMLKSTSIPLRVYGKWEALNYSLQVDQILRRQLQNEAKRRLNDWAERNKNMQSGKDVKQLLNKQ</sequence>
<dbReference type="Proteomes" id="UP000078386">
    <property type="component" value="Unassembled WGS sequence"/>
</dbReference>
<reference evidence="2 3" key="1">
    <citation type="submission" date="2016-04" db="EMBL/GenBank/DDBJ databases">
        <title>ATOL: Assembling a taxonomically balanced genome-scale reconstruction of the evolutionary history of the Enterobacteriaceae.</title>
        <authorList>
            <person name="Plunkett G.III."/>
            <person name="Neeno-Eckwall E.C."/>
            <person name="Glasner J.D."/>
            <person name="Perna N.T."/>
        </authorList>
    </citation>
    <scope>NUCLEOTIDE SEQUENCE [LARGE SCALE GENOMIC DNA]</scope>
    <source>
        <strain evidence="2 3">ATCC 51603</strain>
    </source>
</reference>
<dbReference type="GO" id="GO:0090313">
    <property type="term" value="P:regulation of protein targeting to membrane"/>
    <property type="evidence" value="ECO:0007669"/>
    <property type="project" value="TreeGrafter"/>
</dbReference>
<dbReference type="PANTHER" id="PTHR30441">
    <property type="entry name" value="DUF748 DOMAIN-CONTAINING PROTEIN"/>
    <property type="match status" value="1"/>
</dbReference>
<dbReference type="PATRIC" id="fig|1354264.4.peg.1764"/>
<dbReference type="Pfam" id="PF05170">
    <property type="entry name" value="AsmA"/>
    <property type="match status" value="1"/>
</dbReference>
<dbReference type="AlphaFoldDB" id="A0A1B7K1Q3"/>
<dbReference type="InterPro" id="IPR007844">
    <property type="entry name" value="AsmA"/>
</dbReference>
<dbReference type="PANTHER" id="PTHR30441:SF4">
    <property type="entry name" value="PROTEIN ASMA"/>
    <property type="match status" value="1"/>
</dbReference>
<evidence type="ECO:0000259" key="1">
    <source>
        <dbReference type="Pfam" id="PF05170"/>
    </source>
</evidence>
<evidence type="ECO:0000313" key="2">
    <source>
        <dbReference type="EMBL" id="OAT54082.1"/>
    </source>
</evidence>
<dbReference type="InterPro" id="IPR052894">
    <property type="entry name" value="AsmA-related"/>
</dbReference>
<gene>
    <name evidence="2" type="ORF">M989_01694</name>
</gene>
<organism evidence="2 3">
    <name type="scientific">Kluyvera georgiana ATCC 51603</name>
    <dbReference type="NCBI Taxonomy" id="1354264"/>
    <lineage>
        <taxon>Bacteria</taxon>
        <taxon>Pseudomonadati</taxon>
        <taxon>Pseudomonadota</taxon>
        <taxon>Gammaproteobacteria</taxon>
        <taxon>Enterobacterales</taxon>
        <taxon>Enterobacteriaceae</taxon>
        <taxon>Kluyvera</taxon>
    </lineage>
</organism>
<feature type="domain" description="AsmA" evidence="1">
    <location>
        <begin position="184"/>
        <end position="500"/>
    </location>
</feature>
<dbReference type="NCBIfam" id="NF008091">
    <property type="entry name" value="PRK10833.1"/>
    <property type="match status" value="1"/>
</dbReference>
<proteinExistence type="predicted"/>
<evidence type="ECO:0000313" key="3">
    <source>
        <dbReference type="Proteomes" id="UP000078386"/>
    </source>
</evidence>
<name>A0A1B7K1Q3_9ENTR</name>
<dbReference type="GO" id="GO:0005886">
    <property type="term" value="C:plasma membrane"/>
    <property type="evidence" value="ECO:0007669"/>
    <property type="project" value="TreeGrafter"/>
</dbReference>
<comment type="caution">
    <text evidence="2">The sequence shown here is derived from an EMBL/GenBank/DDBJ whole genome shotgun (WGS) entry which is preliminary data.</text>
</comment>